<evidence type="ECO:0000313" key="4">
    <source>
        <dbReference type="EMBL" id="OJF14125.1"/>
    </source>
</evidence>
<dbReference type="Pfam" id="PF00072">
    <property type="entry name" value="Response_reg"/>
    <property type="match status" value="1"/>
</dbReference>
<dbReference type="SUPFAM" id="SSF52172">
    <property type="entry name" value="CheY-like"/>
    <property type="match status" value="1"/>
</dbReference>
<dbReference type="RefSeq" id="WP_071805131.1">
    <property type="nucleotide sequence ID" value="NZ_MEIA01000113.1"/>
</dbReference>
<dbReference type="Proteomes" id="UP000182486">
    <property type="component" value="Unassembled WGS sequence"/>
</dbReference>
<proteinExistence type="predicted"/>
<dbReference type="AlphaFoldDB" id="A0A1K0FMR5"/>
<comment type="caution">
    <text evidence="4">The sequence shown here is derived from an EMBL/GenBank/DDBJ whole genome shotgun (WGS) entry which is preliminary data.</text>
</comment>
<comment type="caution">
    <text evidence="2">Lacks conserved residue(s) required for the propagation of feature annotation.</text>
</comment>
<name>A0A1K0FMR5_9ACTN</name>
<evidence type="ECO:0000256" key="2">
    <source>
        <dbReference type="PROSITE-ProRule" id="PRU00169"/>
    </source>
</evidence>
<reference evidence="4 5" key="1">
    <citation type="submission" date="2016-09" db="EMBL/GenBank/DDBJ databases">
        <title>Couchioplanes caeruleus draft genome sequence.</title>
        <authorList>
            <person name="Sheehan J."/>
            <person name="Caffrey P."/>
        </authorList>
    </citation>
    <scope>NUCLEOTIDE SEQUENCE [LARGE SCALE GENOMIC DNA]</scope>
    <source>
        <strain evidence="4 5">DSM 43634</strain>
    </source>
</reference>
<dbReference type="CDD" id="cd00156">
    <property type="entry name" value="REC"/>
    <property type="match status" value="1"/>
</dbReference>
<gene>
    <name evidence="4" type="ORF">BG844_11450</name>
</gene>
<organism evidence="4 5">
    <name type="scientific">Couchioplanes caeruleus subsp. caeruleus</name>
    <dbReference type="NCBI Taxonomy" id="56427"/>
    <lineage>
        <taxon>Bacteria</taxon>
        <taxon>Bacillati</taxon>
        <taxon>Actinomycetota</taxon>
        <taxon>Actinomycetes</taxon>
        <taxon>Micromonosporales</taxon>
        <taxon>Micromonosporaceae</taxon>
        <taxon>Couchioplanes</taxon>
    </lineage>
</organism>
<protein>
    <recommendedName>
        <fullName evidence="3">Response regulatory domain-containing protein</fullName>
    </recommendedName>
</protein>
<feature type="domain" description="Response regulatory" evidence="3">
    <location>
        <begin position="6"/>
        <end position="119"/>
    </location>
</feature>
<dbReference type="InterPro" id="IPR050595">
    <property type="entry name" value="Bact_response_regulator"/>
</dbReference>
<accession>A0A1K0FMR5</accession>
<dbReference type="SMART" id="SM00448">
    <property type="entry name" value="REC"/>
    <property type="match status" value="1"/>
</dbReference>
<dbReference type="GO" id="GO:0000160">
    <property type="term" value="P:phosphorelay signal transduction system"/>
    <property type="evidence" value="ECO:0007669"/>
    <property type="project" value="InterPro"/>
</dbReference>
<sequence length="126" mass="13725">MPTTATVLIGEYDDDVRDAFARLFRRAGYQVLTASDPLSVLDTASREQPDMVVLNLRDDDGPNACRALRADGRTQATRILMLTADLYPDADAAAAAGADAYMAKPMNNDDLLHQVRRLLTVETGRG</sequence>
<evidence type="ECO:0000313" key="5">
    <source>
        <dbReference type="Proteomes" id="UP000182486"/>
    </source>
</evidence>
<dbReference type="PROSITE" id="PS50110">
    <property type="entry name" value="RESPONSE_REGULATORY"/>
    <property type="match status" value="1"/>
</dbReference>
<evidence type="ECO:0000256" key="1">
    <source>
        <dbReference type="ARBA" id="ARBA00022553"/>
    </source>
</evidence>
<dbReference type="InterPro" id="IPR001789">
    <property type="entry name" value="Sig_transdc_resp-reg_receiver"/>
</dbReference>
<dbReference type="Gene3D" id="3.40.50.2300">
    <property type="match status" value="1"/>
</dbReference>
<dbReference type="InterPro" id="IPR011006">
    <property type="entry name" value="CheY-like_superfamily"/>
</dbReference>
<keyword evidence="1" id="KW-0597">Phosphoprotein</keyword>
<keyword evidence="5" id="KW-1185">Reference proteome</keyword>
<dbReference type="EMBL" id="MEIA01000113">
    <property type="protein sequence ID" value="OJF14125.1"/>
    <property type="molecule type" value="Genomic_DNA"/>
</dbReference>
<dbReference type="PANTHER" id="PTHR44591">
    <property type="entry name" value="STRESS RESPONSE REGULATOR PROTEIN 1"/>
    <property type="match status" value="1"/>
</dbReference>
<dbReference type="PANTHER" id="PTHR44591:SF3">
    <property type="entry name" value="RESPONSE REGULATORY DOMAIN-CONTAINING PROTEIN"/>
    <property type="match status" value="1"/>
</dbReference>
<evidence type="ECO:0000259" key="3">
    <source>
        <dbReference type="PROSITE" id="PS50110"/>
    </source>
</evidence>